<name>A0AA88W0H6_9ASTE</name>
<keyword evidence="3" id="KW-1185">Reference proteome</keyword>
<proteinExistence type="predicted"/>
<dbReference type="InterPro" id="IPR006957">
    <property type="entry name" value="EIN3"/>
</dbReference>
<dbReference type="Pfam" id="PF04873">
    <property type="entry name" value="EIN3_DNA-bd"/>
    <property type="match status" value="1"/>
</dbReference>
<protein>
    <recommendedName>
        <fullName evidence="1">Ethylene insensitive 3-like DNA-binding domain-containing protein</fullName>
    </recommendedName>
</protein>
<evidence type="ECO:0000259" key="1">
    <source>
        <dbReference type="Pfam" id="PF04873"/>
    </source>
</evidence>
<dbReference type="GO" id="GO:0003677">
    <property type="term" value="F:DNA binding"/>
    <property type="evidence" value="ECO:0007669"/>
    <property type="project" value="TreeGrafter"/>
</dbReference>
<accession>A0AA88W0H6</accession>
<dbReference type="EMBL" id="JAVXUP010000991">
    <property type="protein sequence ID" value="KAK3017587.1"/>
    <property type="molecule type" value="Genomic_DNA"/>
</dbReference>
<dbReference type="PANTHER" id="PTHR33305">
    <property type="entry name" value="ETHYLENE INSENSITIVE 3-LIKE 2 PROTEIN"/>
    <property type="match status" value="1"/>
</dbReference>
<evidence type="ECO:0000313" key="3">
    <source>
        <dbReference type="Proteomes" id="UP001188597"/>
    </source>
</evidence>
<dbReference type="GO" id="GO:0005634">
    <property type="term" value="C:nucleus"/>
    <property type="evidence" value="ECO:0007669"/>
    <property type="project" value="InterPro"/>
</dbReference>
<evidence type="ECO:0000313" key="2">
    <source>
        <dbReference type="EMBL" id="KAK3017587.1"/>
    </source>
</evidence>
<comment type="caution">
    <text evidence="2">The sequence shown here is derived from an EMBL/GenBank/DDBJ whole genome shotgun (WGS) entry which is preliminary data.</text>
</comment>
<dbReference type="PANTHER" id="PTHR33305:SF30">
    <property type="entry name" value="ETHYLENE INSENSITIVE 3-LIKE 3 PROTEIN"/>
    <property type="match status" value="1"/>
</dbReference>
<dbReference type="GO" id="GO:0003700">
    <property type="term" value="F:DNA-binding transcription factor activity"/>
    <property type="evidence" value="ECO:0007669"/>
    <property type="project" value="InterPro"/>
</dbReference>
<dbReference type="AlphaFoldDB" id="A0AA88W0H6"/>
<feature type="domain" description="Ethylene insensitive 3-like DNA-binding" evidence="1">
    <location>
        <begin position="29"/>
        <end position="80"/>
    </location>
</feature>
<sequence length="95" mass="10836">MDMVVVMSVGNDSFMVAQEDHIRFALFCKPVSGASDNLRVWWKEKVKFDWNGLAAIAKYQADNLVPGKFDDCIAVASKHQFGRDDGGWSSFWPWY</sequence>
<dbReference type="InterPro" id="IPR047091">
    <property type="entry name" value="EIN3-like_DNA-bd"/>
</dbReference>
<dbReference type="Proteomes" id="UP001188597">
    <property type="component" value="Unassembled WGS sequence"/>
</dbReference>
<gene>
    <name evidence="2" type="ORF">RJ639_003801</name>
</gene>
<organism evidence="2 3">
    <name type="scientific">Escallonia herrerae</name>
    <dbReference type="NCBI Taxonomy" id="1293975"/>
    <lineage>
        <taxon>Eukaryota</taxon>
        <taxon>Viridiplantae</taxon>
        <taxon>Streptophyta</taxon>
        <taxon>Embryophyta</taxon>
        <taxon>Tracheophyta</taxon>
        <taxon>Spermatophyta</taxon>
        <taxon>Magnoliopsida</taxon>
        <taxon>eudicotyledons</taxon>
        <taxon>Gunneridae</taxon>
        <taxon>Pentapetalae</taxon>
        <taxon>asterids</taxon>
        <taxon>campanulids</taxon>
        <taxon>Escalloniales</taxon>
        <taxon>Escalloniaceae</taxon>
        <taxon>Escallonia</taxon>
    </lineage>
</organism>
<reference evidence="2" key="1">
    <citation type="submission" date="2022-12" db="EMBL/GenBank/DDBJ databases">
        <title>Draft genome assemblies for two species of Escallonia (Escalloniales).</title>
        <authorList>
            <person name="Chanderbali A."/>
            <person name="Dervinis C."/>
            <person name="Anghel I."/>
            <person name="Soltis D."/>
            <person name="Soltis P."/>
            <person name="Zapata F."/>
        </authorList>
    </citation>
    <scope>NUCLEOTIDE SEQUENCE</scope>
    <source>
        <strain evidence="2">UCBG64.0493</strain>
        <tissue evidence="2">Leaf</tissue>
    </source>
</reference>